<evidence type="ECO:0000259" key="2">
    <source>
        <dbReference type="Pfam" id="PF12969"/>
    </source>
</evidence>
<dbReference type="AlphaFoldDB" id="A0A3N4P6C7"/>
<dbReference type="Pfam" id="PF12969">
    <property type="entry name" value="DUF3857"/>
    <property type="match status" value="1"/>
</dbReference>
<dbReference type="OrthoDB" id="98874at2"/>
<gene>
    <name evidence="3" type="ORF">EGM88_02710</name>
</gene>
<accession>A0A3N4P6C7</accession>
<reference evidence="3 4" key="1">
    <citation type="submission" date="2018-11" db="EMBL/GenBank/DDBJ databases">
        <title>Aureibaculum marinum gen. nov., sp. nov., a member of the family Flavobacteriaceae isolated from the Bohai Sea.</title>
        <authorList>
            <person name="Ji X."/>
        </authorList>
    </citation>
    <scope>NUCLEOTIDE SEQUENCE [LARGE SCALE GENOMIC DNA]</scope>
    <source>
        <strain evidence="3 4">BH-SD17</strain>
    </source>
</reference>
<evidence type="ECO:0000313" key="3">
    <source>
        <dbReference type="EMBL" id="RPE00191.1"/>
    </source>
</evidence>
<protein>
    <submittedName>
        <fullName evidence="3">DUF3857 domain-containing protein</fullName>
    </submittedName>
</protein>
<comment type="caution">
    <text evidence="3">The sequence shown here is derived from an EMBL/GenBank/DDBJ whole genome shotgun (WGS) entry which is preliminary data.</text>
</comment>
<keyword evidence="4" id="KW-1185">Reference proteome</keyword>
<dbReference type="Proteomes" id="UP000270856">
    <property type="component" value="Unassembled WGS sequence"/>
</dbReference>
<proteinExistence type="predicted"/>
<dbReference type="EMBL" id="RPFJ01000002">
    <property type="protein sequence ID" value="RPE00191.1"/>
    <property type="molecule type" value="Genomic_DNA"/>
</dbReference>
<evidence type="ECO:0000256" key="1">
    <source>
        <dbReference type="SAM" id="SignalP"/>
    </source>
</evidence>
<sequence length="672" mass="77757">MKKLISSTLLFLFLTTIIFAQDVKFGKVSKQELLEKYYPTDSSANAAILYKKRISYFDYIQNKGFQLITEVHERIKIYNKEGYDWATKRISLYQGDEDEKVSIKGNTYNLSNGKIEKTKLNKKDIFEEDVNDYWYRKKFTMPNLAEGCIVEWEYSVTSPYYSHIDDMELQSFIPIKYIESKVETPEYFVFKNVMKGYYPINLERSTKSSYITFNFKERTGGSSFANGNVKTNYNQEKVNFKTNVIECTLKDVPALKEEPYVNNINNYITALKFELTSTKFPNSSLKFYSTTWEDVTKTIYQNSNFGGQLDKKSHFKDDLASLINLTAPDNEKIAKIFQFVKEKIKWNNYKGLYTIDGVRKAYKDGVGNVAEINLTLVAMLREANLKANPILISTRDHGIPIFPTNDGFNYVIAGVESASGIILLDATEKYSTPNILPLRDLNWNGRIVRENGSSSEINLFPKKAAQKNVFLVGKIDNEGNFTGQERLGLSNLLGLNARSKNNNVNENDLIGIFEKENDNIEIDKFKTNNQDNIYKPIYYQFNFESDNQVEIIGDKMYFSPLFYHTEKENPFKLEIRQFPVDFGTPFQEKYNVTVTLPEGYKIESLPENVSFSTEDNFGNYMFICKAIEHKLQIVSTLKMNVPIIAPNYYRSIKELYKQMINKQLEKVVLTKI</sequence>
<dbReference type="Gene3D" id="3.10.620.30">
    <property type="match status" value="1"/>
</dbReference>
<dbReference type="InterPro" id="IPR024618">
    <property type="entry name" value="DUF3857"/>
</dbReference>
<feature type="chain" id="PRO_5018277065" evidence="1">
    <location>
        <begin position="21"/>
        <end position="672"/>
    </location>
</feature>
<dbReference type="Gene3D" id="2.60.40.3140">
    <property type="match status" value="1"/>
</dbReference>
<name>A0A3N4P6C7_9FLAO</name>
<feature type="signal peptide" evidence="1">
    <location>
        <begin position="1"/>
        <end position="20"/>
    </location>
</feature>
<organism evidence="3 4">
    <name type="scientific">Aureibaculum marinum</name>
    <dbReference type="NCBI Taxonomy" id="2487930"/>
    <lineage>
        <taxon>Bacteria</taxon>
        <taxon>Pseudomonadati</taxon>
        <taxon>Bacteroidota</taxon>
        <taxon>Flavobacteriia</taxon>
        <taxon>Flavobacteriales</taxon>
        <taxon>Flavobacteriaceae</taxon>
        <taxon>Aureibaculum</taxon>
    </lineage>
</organism>
<keyword evidence="1" id="KW-0732">Signal</keyword>
<dbReference type="Gene3D" id="2.60.120.1130">
    <property type="match status" value="1"/>
</dbReference>
<evidence type="ECO:0000313" key="4">
    <source>
        <dbReference type="Proteomes" id="UP000270856"/>
    </source>
</evidence>
<dbReference type="RefSeq" id="WP_123896428.1">
    <property type="nucleotide sequence ID" value="NZ_RPFJ01000002.1"/>
</dbReference>
<feature type="domain" description="DUF3857" evidence="2">
    <location>
        <begin position="69"/>
        <end position="195"/>
    </location>
</feature>